<dbReference type="PANTHER" id="PTHR43823:SF3">
    <property type="entry name" value="MULTIDRUG EXPORT PROTEIN MEPA"/>
    <property type="match status" value="1"/>
</dbReference>
<feature type="transmembrane region" description="Helical" evidence="10">
    <location>
        <begin position="315"/>
        <end position="339"/>
    </location>
</feature>
<evidence type="ECO:0000256" key="3">
    <source>
        <dbReference type="ARBA" id="ARBA00022106"/>
    </source>
</evidence>
<dbReference type="Proteomes" id="UP000823638">
    <property type="component" value="Unassembled WGS sequence"/>
</dbReference>
<feature type="transmembrane region" description="Helical" evidence="10">
    <location>
        <begin position="390"/>
        <end position="412"/>
    </location>
</feature>
<accession>A0A9D9N1L3</accession>
<feature type="transmembrane region" description="Helical" evidence="10">
    <location>
        <begin position="193"/>
        <end position="216"/>
    </location>
</feature>
<feature type="transmembrane region" description="Helical" evidence="10">
    <location>
        <begin position="97"/>
        <end position="117"/>
    </location>
</feature>
<evidence type="ECO:0000256" key="1">
    <source>
        <dbReference type="ARBA" id="ARBA00004651"/>
    </source>
</evidence>
<dbReference type="PANTHER" id="PTHR43823">
    <property type="entry name" value="SPORULATION PROTEIN YKVU"/>
    <property type="match status" value="1"/>
</dbReference>
<comment type="similarity">
    <text evidence="2">Belongs to the multi antimicrobial extrusion (MATE) (TC 2.A.66.1) family. MepA subfamily.</text>
</comment>
<dbReference type="NCBIfam" id="TIGR00797">
    <property type="entry name" value="matE"/>
    <property type="match status" value="1"/>
</dbReference>
<dbReference type="InterPro" id="IPR045070">
    <property type="entry name" value="MATE_MepA-like"/>
</dbReference>
<evidence type="ECO:0000313" key="11">
    <source>
        <dbReference type="EMBL" id="MBO8456828.1"/>
    </source>
</evidence>
<dbReference type="InterPro" id="IPR002528">
    <property type="entry name" value="MATE_fam"/>
</dbReference>
<feature type="transmembrane region" description="Helical" evidence="10">
    <location>
        <begin position="137"/>
        <end position="157"/>
    </location>
</feature>
<evidence type="ECO:0000256" key="10">
    <source>
        <dbReference type="SAM" id="Phobius"/>
    </source>
</evidence>
<dbReference type="GO" id="GO:0042910">
    <property type="term" value="F:xenobiotic transmembrane transporter activity"/>
    <property type="evidence" value="ECO:0007669"/>
    <property type="project" value="InterPro"/>
</dbReference>
<keyword evidence="7 10" id="KW-1133">Transmembrane helix</keyword>
<dbReference type="GO" id="GO:0015297">
    <property type="term" value="F:antiporter activity"/>
    <property type="evidence" value="ECO:0007669"/>
    <property type="project" value="InterPro"/>
</dbReference>
<feature type="transmembrane region" description="Helical" evidence="10">
    <location>
        <begin position="236"/>
        <end position="261"/>
    </location>
</feature>
<feature type="transmembrane region" description="Helical" evidence="10">
    <location>
        <begin position="418"/>
        <end position="439"/>
    </location>
</feature>
<evidence type="ECO:0000256" key="6">
    <source>
        <dbReference type="ARBA" id="ARBA00022692"/>
    </source>
</evidence>
<evidence type="ECO:0000256" key="7">
    <source>
        <dbReference type="ARBA" id="ARBA00022989"/>
    </source>
</evidence>
<evidence type="ECO:0000256" key="9">
    <source>
        <dbReference type="ARBA" id="ARBA00023251"/>
    </source>
</evidence>
<keyword evidence="6 10" id="KW-0812">Transmembrane</keyword>
<evidence type="ECO:0000256" key="4">
    <source>
        <dbReference type="ARBA" id="ARBA00022448"/>
    </source>
</evidence>
<keyword evidence="8 10" id="KW-0472">Membrane</keyword>
<feature type="transmembrane region" description="Helical" evidence="10">
    <location>
        <begin position="273"/>
        <end position="294"/>
    </location>
</feature>
<comment type="subcellular location">
    <subcellularLocation>
        <location evidence="1">Cell membrane</location>
        <topology evidence="1">Multi-pass membrane protein</topology>
    </subcellularLocation>
</comment>
<dbReference type="InterPro" id="IPR048279">
    <property type="entry name" value="MdtK-like"/>
</dbReference>
<reference evidence="11" key="2">
    <citation type="journal article" date="2021" name="PeerJ">
        <title>Extensive microbial diversity within the chicken gut microbiome revealed by metagenomics and culture.</title>
        <authorList>
            <person name="Gilroy R."/>
            <person name="Ravi A."/>
            <person name="Getino M."/>
            <person name="Pursley I."/>
            <person name="Horton D.L."/>
            <person name="Alikhan N.F."/>
            <person name="Baker D."/>
            <person name="Gharbi K."/>
            <person name="Hall N."/>
            <person name="Watson M."/>
            <person name="Adriaenssens E.M."/>
            <person name="Foster-Nyarko E."/>
            <person name="Jarju S."/>
            <person name="Secka A."/>
            <person name="Antonio M."/>
            <person name="Oren A."/>
            <person name="Chaudhuri R.R."/>
            <person name="La Ragione R."/>
            <person name="Hildebrand F."/>
            <person name="Pallen M.J."/>
        </authorList>
    </citation>
    <scope>NUCLEOTIDE SEQUENCE</scope>
    <source>
        <strain evidence="11">10532</strain>
    </source>
</reference>
<gene>
    <name evidence="11" type="ORF">IAA81_01210</name>
</gene>
<feature type="transmembrane region" description="Helical" evidence="10">
    <location>
        <begin position="359"/>
        <end position="378"/>
    </location>
</feature>
<protein>
    <recommendedName>
        <fullName evidence="3">Multidrug export protein MepA</fullName>
    </recommendedName>
</protein>
<name>A0A9D9N1L3_9SPIR</name>
<reference evidence="11" key="1">
    <citation type="submission" date="2020-10" db="EMBL/GenBank/DDBJ databases">
        <authorList>
            <person name="Gilroy R."/>
        </authorList>
    </citation>
    <scope>NUCLEOTIDE SEQUENCE</scope>
    <source>
        <strain evidence="11">10532</strain>
    </source>
</reference>
<dbReference type="GO" id="GO:0005886">
    <property type="term" value="C:plasma membrane"/>
    <property type="evidence" value="ECO:0007669"/>
    <property type="project" value="UniProtKB-SubCell"/>
</dbReference>
<keyword evidence="9" id="KW-0046">Antibiotic resistance</keyword>
<proteinExistence type="inferred from homology"/>
<organism evidence="11 12">
    <name type="scientific">Candidatus Gallitreponema excrementavium</name>
    <dbReference type="NCBI Taxonomy" id="2840840"/>
    <lineage>
        <taxon>Bacteria</taxon>
        <taxon>Pseudomonadati</taxon>
        <taxon>Spirochaetota</taxon>
        <taxon>Spirochaetia</taxon>
        <taxon>Spirochaetales</taxon>
        <taxon>Candidatus Gallitreponema</taxon>
    </lineage>
</organism>
<keyword evidence="5" id="KW-1003">Cell membrane</keyword>
<dbReference type="EMBL" id="JADIMM010000019">
    <property type="protein sequence ID" value="MBO8456828.1"/>
    <property type="molecule type" value="Genomic_DNA"/>
</dbReference>
<dbReference type="Pfam" id="PF01554">
    <property type="entry name" value="MatE"/>
    <property type="match status" value="2"/>
</dbReference>
<evidence type="ECO:0000256" key="8">
    <source>
        <dbReference type="ARBA" id="ARBA00023136"/>
    </source>
</evidence>
<sequence>MLKNANIFENTPVPKAVAILALPTVLSMLVNVVYNMVDTFFVSKTGDPNQVAAVSIATPVFLLLMAAGNIFGIGGSAFVSRSLGRKEYTLVKKISSFCFYTSIGVGIIMGIVFLLEMPLILKLCGASDNTAGYTKDYLVYIAYGAPFVVVSCAFSNIVRGEGAAKASMIGMMLGTIVNIILDPIMILSMNMGVAGAAIATIIGNICSFVYYLWYLLKKDNSLLSISPKDFDFRNGIFKNVFAIGTPASLNNILMSLSNIIMNNFLARYGDIPVAAMGIASKANILVVFIQLGLGMGIQPLIGYNYGAKNFKRMKAVMKFSMVCNLISSTVLTIIYLIYAETIIGCFIDNQEIVEYGAPMLRRIMISMPILGILFIFGFAFQAMGKALPSLILSISRQGFVFLPMLFIGRAIAGLNGIVLAQPVADIFSVVLALVMFLAINKNLKKQFTAGTEPAVTTEGNG</sequence>
<keyword evidence="4" id="KW-0813">Transport</keyword>
<feature type="transmembrane region" description="Helical" evidence="10">
    <location>
        <begin position="12"/>
        <end position="34"/>
    </location>
</feature>
<feature type="transmembrane region" description="Helical" evidence="10">
    <location>
        <begin position="54"/>
        <end position="76"/>
    </location>
</feature>
<feature type="transmembrane region" description="Helical" evidence="10">
    <location>
        <begin position="169"/>
        <end position="187"/>
    </location>
</feature>
<dbReference type="AlphaFoldDB" id="A0A9D9N1L3"/>
<dbReference type="CDD" id="cd13143">
    <property type="entry name" value="MATE_MepA_like"/>
    <property type="match status" value="1"/>
</dbReference>
<evidence type="ECO:0000256" key="5">
    <source>
        <dbReference type="ARBA" id="ARBA00022475"/>
    </source>
</evidence>
<evidence type="ECO:0000256" key="2">
    <source>
        <dbReference type="ARBA" id="ARBA00008417"/>
    </source>
</evidence>
<dbReference type="GO" id="GO:0046677">
    <property type="term" value="P:response to antibiotic"/>
    <property type="evidence" value="ECO:0007669"/>
    <property type="project" value="UniProtKB-KW"/>
</dbReference>
<evidence type="ECO:0000313" key="12">
    <source>
        <dbReference type="Proteomes" id="UP000823638"/>
    </source>
</evidence>
<dbReference type="InterPro" id="IPR051327">
    <property type="entry name" value="MATE_MepA_subfamily"/>
</dbReference>
<dbReference type="PIRSF" id="PIRSF006603">
    <property type="entry name" value="DinF"/>
    <property type="match status" value="1"/>
</dbReference>
<comment type="caution">
    <text evidence="11">The sequence shown here is derived from an EMBL/GenBank/DDBJ whole genome shotgun (WGS) entry which is preliminary data.</text>
</comment>